<keyword evidence="4" id="KW-1185">Reference proteome</keyword>
<protein>
    <recommendedName>
        <fullName evidence="2">Competence protein CoiA nuclease-like domain-containing protein</fullName>
    </recommendedName>
</protein>
<evidence type="ECO:0000259" key="2">
    <source>
        <dbReference type="Pfam" id="PF06054"/>
    </source>
</evidence>
<comment type="caution">
    <text evidence="3">The sequence shown here is derived from an EMBL/GenBank/DDBJ whole genome shotgun (WGS) entry which is preliminary data.</text>
</comment>
<evidence type="ECO:0000313" key="4">
    <source>
        <dbReference type="Proteomes" id="UP000565724"/>
    </source>
</evidence>
<proteinExistence type="predicted"/>
<dbReference type="AlphaFoldDB" id="A0A7Y6DYW9"/>
<feature type="region of interest" description="Disordered" evidence="1">
    <location>
        <begin position="291"/>
        <end position="316"/>
    </location>
</feature>
<sequence>MAHAAGDIAAFTDGETRLVYAAHVNDPIGPLYLLEDNTAKQFKSYAKANLQCFIPDCATPQFTTVSRARGRDGFRHLTGGGHSEESLFHKQGKHALLDWLARKHPDVDARPEVSMLPVVDRRADVLATHATGERIALEVQYSAMPAPGDRDSWESRTRDYQNVGVSPVWFLGHRGVHFKPQLGGETIELGPVARAILDAGMQLWWLNPILGVVAIPYVVDYVEREGFLLAPTSQDRTVYLWIEPIDSLTLTATGPHHPRLDELAYHRVAYLAAEQIRTDREEQRRATAVAKAERDKAHAADRQRRANERAVQKQRKVSDAIEAQNTAWSTSTMRANVLARYGGQIPEHLDLPSSSSGIRAHRQHWQALAYGHLMFAKLDSIATINDCLRVLSTDSLVSSRVAAGDTIRDWLQRLHALGHVDLVEGTEGRFTVTDPPRELLRREVRAERLRTEQARRLEQERRERQVAAKQRRHRREQAWLGSPLRAVVIERFSGLPELLTLGSSNTDNTGVDVALEHWRALAAIRIADLAPRFGIEDCVASIKREVPVTSVGSLRTAIRDWLLAAQHDGWVLALPLGRYLVQERFTSLDAAPPPPPAPPIVRDVVGIAGQIHLGPVATHCRICHRPLDEFLATQGVTTHTGCAEIPGRSVGVPAASRRGRLRTCKGCANTLPTGLEGAYHDGCTPWEQHRVRHQLMESEPRRVDETTDK</sequence>
<evidence type="ECO:0000256" key="1">
    <source>
        <dbReference type="SAM" id="MobiDB-lite"/>
    </source>
</evidence>
<organism evidence="3 4">
    <name type="scientific">Cellulomonas humilata</name>
    <dbReference type="NCBI Taxonomy" id="144055"/>
    <lineage>
        <taxon>Bacteria</taxon>
        <taxon>Bacillati</taxon>
        <taxon>Actinomycetota</taxon>
        <taxon>Actinomycetes</taxon>
        <taxon>Micrococcales</taxon>
        <taxon>Cellulomonadaceae</taxon>
        <taxon>Cellulomonas</taxon>
    </lineage>
</organism>
<dbReference type="Proteomes" id="UP000565724">
    <property type="component" value="Unassembled WGS sequence"/>
</dbReference>
<name>A0A7Y6DYW9_9CELL</name>
<dbReference type="Pfam" id="PF06054">
    <property type="entry name" value="CoiA_nuc"/>
    <property type="match status" value="1"/>
</dbReference>
<gene>
    <name evidence="3" type="ORF">HP550_17555</name>
</gene>
<dbReference type="RefSeq" id="WP_175348975.1">
    <property type="nucleotide sequence ID" value="NZ_JABMCI010000070.1"/>
</dbReference>
<accession>A0A7Y6DYW9</accession>
<dbReference type="InterPro" id="IPR010330">
    <property type="entry name" value="CoiA_nuc"/>
</dbReference>
<dbReference type="EMBL" id="JABMCI010000070">
    <property type="protein sequence ID" value="NUU19058.1"/>
    <property type="molecule type" value="Genomic_DNA"/>
</dbReference>
<feature type="domain" description="Competence protein CoiA nuclease-like" evidence="2">
    <location>
        <begin position="85"/>
        <end position="176"/>
    </location>
</feature>
<reference evidence="3 4" key="1">
    <citation type="submission" date="2020-05" db="EMBL/GenBank/DDBJ databases">
        <title>Genome Sequencing of Type Strains.</title>
        <authorList>
            <person name="Lemaire J.F."/>
            <person name="Inderbitzin P."/>
            <person name="Gregorio O.A."/>
            <person name="Collins S.B."/>
            <person name="Wespe N."/>
            <person name="Knight-Connoni V."/>
        </authorList>
    </citation>
    <scope>NUCLEOTIDE SEQUENCE [LARGE SCALE GENOMIC DNA]</scope>
    <source>
        <strain evidence="3 4">ATCC 25174</strain>
    </source>
</reference>
<evidence type="ECO:0000313" key="3">
    <source>
        <dbReference type="EMBL" id="NUU19058.1"/>
    </source>
</evidence>